<evidence type="ECO:0000313" key="3">
    <source>
        <dbReference type="EMBL" id="KAJ7743704.1"/>
    </source>
</evidence>
<accession>A0AAD7III0</accession>
<feature type="chain" id="PRO_5042256264" evidence="2">
    <location>
        <begin position="28"/>
        <end position="415"/>
    </location>
</feature>
<dbReference type="AlphaFoldDB" id="A0AAD7III0"/>
<dbReference type="EMBL" id="JARJLG010000111">
    <property type="protein sequence ID" value="KAJ7743704.1"/>
    <property type="molecule type" value="Genomic_DNA"/>
</dbReference>
<protein>
    <submittedName>
        <fullName evidence="3">Uncharacterized protein</fullName>
    </submittedName>
</protein>
<evidence type="ECO:0000313" key="4">
    <source>
        <dbReference type="Proteomes" id="UP001215280"/>
    </source>
</evidence>
<organism evidence="3 4">
    <name type="scientific">Mycena maculata</name>
    <dbReference type="NCBI Taxonomy" id="230809"/>
    <lineage>
        <taxon>Eukaryota</taxon>
        <taxon>Fungi</taxon>
        <taxon>Dikarya</taxon>
        <taxon>Basidiomycota</taxon>
        <taxon>Agaricomycotina</taxon>
        <taxon>Agaricomycetes</taxon>
        <taxon>Agaricomycetidae</taxon>
        <taxon>Agaricales</taxon>
        <taxon>Marasmiineae</taxon>
        <taxon>Mycenaceae</taxon>
        <taxon>Mycena</taxon>
    </lineage>
</organism>
<evidence type="ECO:0000256" key="1">
    <source>
        <dbReference type="SAM" id="MobiDB-lite"/>
    </source>
</evidence>
<dbReference type="Proteomes" id="UP001215280">
    <property type="component" value="Unassembled WGS sequence"/>
</dbReference>
<comment type="caution">
    <text evidence="3">The sequence shown here is derived from an EMBL/GenBank/DDBJ whole genome shotgun (WGS) entry which is preliminary data.</text>
</comment>
<name>A0AAD7III0_9AGAR</name>
<keyword evidence="4" id="KW-1185">Reference proteome</keyword>
<evidence type="ECO:0000256" key="2">
    <source>
        <dbReference type="SAM" id="SignalP"/>
    </source>
</evidence>
<gene>
    <name evidence="3" type="ORF">DFH07DRAFT_777320</name>
</gene>
<feature type="compositionally biased region" description="Polar residues" evidence="1">
    <location>
        <begin position="139"/>
        <end position="150"/>
    </location>
</feature>
<proteinExistence type="predicted"/>
<feature type="signal peptide" evidence="2">
    <location>
        <begin position="1"/>
        <end position="27"/>
    </location>
</feature>
<sequence length="415" mass="45651">MSVLSKIFTLVKITLVYIRAFLLHAFGSNHTDQKSSVTPYPLALDLENCIIDIRCDTSEPANTGMDPEQGVFNWASPTAEENIFNQIVNSQTTPPSDAEGPPISRSIDKGQLSKRPKIPPFSNVTNTVPPRTSPHKETLYNSEGENISPTRPQPSRKPTPLRRMPRYLNLTGASPTRSAVASVKKSLGKFRHDSLIHLGNDWAARGCSSPCKSVQVEPSPFTPLKPGAGLAGDSDDLSARIRSAFYPSLPRADDEHENVRDFFNRDSECSGFAPNLAMNLIRDLDRDDEDDYDKSLSVRSTCYSPSKESACADSIPAPILRSSAASELSYLRDNSSPSITCLTTSSSRSSAAFNDLLSSVARKHPGTRWKHIVRFKLPDETESGRVDPDPCGEGIHMNDSNEQWSEVFCLDEYAT</sequence>
<feature type="region of interest" description="Disordered" evidence="1">
    <location>
        <begin position="90"/>
        <end position="162"/>
    </location>
</feature>
<keyword evidence="2" id="KW-0732">Signal</keyword>
<reference evidence="3" key="1">
    <citation type="submission" date="2023-03" db="EMBL/GenBank/DDBJ databases">
        <title>Massive genome expansion in bonnet fungi (Mycena s.s.) driven by repeated elements and novel gene families across ecological guilds.</title>
        <authorList>
            <consortium name="Lawrence Berkeley National Laboratory"/>
            <person name="Harder C.B."/>
            <person name="Miyauchi S."/>
            <person name="Viragh M."/>
            <person name="Kuo A."/>
            <person name="Thoen E."/>
            <person name="Andreopoulos B."/>
            <person name="Lu D."/>
            <person name="Skrede I."/>
            <person name="Drula E."/>
            <person name="Henrissat B."/>
            <person name="Morin E."/>
            <person name="Kohler A."/>
            <person name="Barry K."/>
            <person name="LaButti K."/>
            <person name="Morin E."/>
            <person name="Salamov A."/>
            <person name="Lipzen A."/>
            <person name="Mereny Z."/>
            <person name="Hegedus B."/>
            <person name="Baldrian P."/>
            <person name="Stursova M."/>
            <person name="Weitz H."/>
            <person name="Taylor A."/>
            <person name="Grigoriev I.V."/>
            <person name="Nagy L.G."/>
            <person name="Martin F."/>
            <person name="Kauserud H."/>
        </authorList>
    </citation>
    <scope>NUCLEOTIDE SEQUENCE</scope>
    <source>
        <strain evidence="3">CBHHK188m</strain>
    </source>
</reference>